<dbReference type="SUPFAM" id="SSF48403">
    <property type="entry name" value="Ankyrin repeat"/>
    <property type="match status" value="1"/>
</dbReference>
<dbReference type="PANTHER" id="PTHR24198:SF165">
    <property type="entry name" value="ANKYRIN REPEAT-CONTAINING PROTEIN-RELATED"/>
    <property type="match status" value="1"/>
</dbReference>
<evidence type="ECO:0000256" key="1">
    <source>
        <dbReference type="ARBA" id="ARBA00022737"/>
    </source>
</evidence>
<feature type="repeat" description="ANK" evidence="3">
    <location>
        <begin position="201"/>
        <end position="233"/>
    </location>
</feature>
<evidence type="ECO:0000313" key="5">
    <source>
        <dbReference type="EMBL" id="CAD9873586.1"/>
    </source>
</evidence>
<feature type="repeat" description="ANK" evidence="3">
    <location>
        <begin position="299"/>
        <end position="331"/>
    </location>
</feature>
<dbReference type="AlphaFoldDB" id="A0A7S2V7I6"/>
<evidence type="ECO:0000256" key="3">
    <source>
        <dbReference type="PROSITE-ProRule" id="PRU00023"/>
    </source>
</evidence>
<organism evidence="5">
    <name type="scientific">Fibrocapsa japonica</name>
    <dbReference type="NCBI Taxonomy" id="94617"/>
    <lineage>
        <taxon>Eukaryota</taxon>
        <taxon>Sar</taxon>
        <taxon>Stramenopiles</taxon>
        <taxon>Ochrophyta</taxon>
        <taxon>Raphidophyceae</taxon>
        <taxon>Chattonellales</taxon>
        <taxon>Chattonellaceae</taxon>
        <taxon>Fibrocapsa</taxon>
    </lineage>
</organism>
<feature type="compositionally biased region" description="Low complexity" evidence="4">
    <location>
        <begin position="340"/>
        <end position="353"/>
    </location>
</feature>
<feature type="repeat" description="ANK" evidence="3">
    <location>
        <begin position="135"/>
        <end position="167"/>
    </location>
</feature>
<protein>
    <submittedName>
        <fullName evidence="5">Uncharacterized protein</fullName>
    </submittedName>
</protein>
<proteinExistence type="predicted"/>
<feature type="repeat" description="ANK" evidence="3">
    <location>
        <begin position="233"/>
        <end position="265"/>
    </location>
</feature>
<dbReference type="Gene3D" id="1.25.40.20">
    <property type="entry name" value="Ankyrin repeat-containing domain"/>
    <property type="match status" value="3"/>
</dbReference>
<dbReference type="Pfam" id="PF12796">
    <property type="entry name" value="Ank_2"/>
    <property type="match status" value="3"/>
</dbReference>
<sequence>MNNLDDASVKSQNGDRSSHYINLHRAAQDGDLRATMECLGMADVDVNSRDPVFNQTPLHKAAQGAHLSVVQALVQFRATNTANGDGAAGQAMSAEVDCTDDNRATPLHLAAMAGHIEVVKFLLQHGANPSHEAKFSTTPLHWGAKENHLSVVTALVEAGAAPDVADCYGSTPLFWACHGGSTDVTKYLLGQGADPGVTNAQGKTPLSIAAQMGSVGVVEHLLRAGAKLDSPEFESPPLVLSARYAREDVLRLLLQQGAEVDAKDADGRTALHHTSIRGDTSIASILVEACADLETHDREGRVPLFCACYHGHPQTIEALLEAGARSSLLSMGIDLDSPGDGDQAASSSQGAGKAAAAVPGGKWTQFASDVPEATREIVQVLLFGGTLRRVGVDMKVVDTIVPATPAAPAPGGTEDISKEEALYGGEETLQLRKRIEELEEDLDGAYGIIEGMTKQVNQAKEAKELFAQRDNKGEFVSDDNKGDICDDGCNSCVVS</sequence>
<name>A0A7S2V7I6_9STRA</name>
<keyword evidence="2 3" id="KW-0040">ANK repeat</keyword>
<dbReference type="SMART" id="SM00248">
    <property type="entry name" value="ANK"/>
    <property type="match status" value="8"/>
</dbReference>
<feature type="region of interest" description="Disordered" evidence="4">
    <location>
        <begin position="333"/>
        <end position="353"/>
    </location>
</feature>
<dbReference type="InterPro" id="IPR002110">
    <property type="entry name" value="Ankyrin_rpt"/>
</dbReference>
<dbReference type="PROSITE" id="PS50088">
    <property type="entry name" value="ANK_REPEAT"/>
    <property type="match status" value="8"/>
</dbReference>
<reference evidence="5" key="1">
    <citation type="submission" date="2021-01" db="EMBL/GenBank/DDBJ databases">
        <authorList>
            <person name="Corre E."/>
            <person name="Pelletier E."/>
            <person name="Niang G."/>
            <person name="Scheremetjew M."/>
            <person name="Finn R."/>
            <person name="Kale V."/>
            <person name="Holt S."/>
            <person name="Cochrane G."/>
            <person name="Meng A."/>
            <person name="Brown T."/>
            <person name="Cohen L."/>
        </authorList>
    </citation>
    <scope>NUCLEOTIDE SEQUENCE</scope>
    <source>
        <strain evidence="5">CCMP1661</strain>
    </source>
</reference>
<evidence type="ECO:0000256" key="2">
    <source>
        <dbReference type="ARBA" id="ARBA00023043"/>
    </source>
</evidence>
<gene>
    <name evidence="5" type="ORF">FJAP1339_LOCUS11342</name>
</gene>
<dbReference type="PANTHER" id="PTHR24198">
    <property type="entry name" value="ANKYRIN REPEAT AND PROTEIN KINASE DOMAIN-CONTAINING PROTEIN"/>
    <property type="match status" value="1"/>
</dbReference>
<dbReference type="InterPro" id="IPR036770">
    <property type="entry name" value="Ankyrin_rpt-contain_sf"/>
</dbReference>
<feature type="repeat" description="ANK" evidence="3">
    <location>
        <begin position="168"/>
        <end position="200"/>
    </location>
</feature>
<dbReference type="PRINTS" id="PR01415">
    <property type="entry name" value="ANKYRIN"/>
</dbReference>
<feature type="repeat" description="ANK" evidence="3">
    <location>
        <begin position="53"/>
        <end position="85"/>
    </location>
</feature>
<feature type="repeat" description="ANK" evidence="3">
    <location>
        <begin position="102"/>
        <end position="134"/>
    </location>
</feature>
<dbReference type="PROSITE" id="PS50297">
    <property type="entry name" value="ANK_REP_REGION"/>
    <property type="match status" value="7"/>
</dbReference>
<dbReference type="EMBL" id="HBHR01022148">
    <property type="protein sequence ID" value="CAD9873586.1"/>
    <property type="molecule type" value="Transcribed_RNA"/>
</dbReference>
<keyword evidence="1" id="KW-0677">Repeat</keyword>
<evidence type="ECO:0000256" key="4">
    <source>
        <dbReference type="SAM" id="MobiDB-lite"/>
    </source>
</evidence>
<feature type="repeat" description="ANK" evidence="3">
    <location>
        <begin position="266"/>
        <end position="298"/>
    </location>
</feature>
<accession>A0A7S2V7I6</accession>